<dbReference type="Gene3D" id="3.50.50.60">
    <property type="entry name" value="FAD/NAD(P)-binding domain"/>
    <property type="match status" value="1"/>
</dbReference>
<dbReference type="Gene3D" id="3.30.410.40">
    <property type="match status" value="1"/>
</dbReference>
<dbReference type="InterPro" id="IPR036188">
    <property type="entry name" value="FAD/NAD-bd_sf"/>
</dbReference>
<dbReference type="Pfam" id="PF00732">
    <property type="entry name" value="GMC_oxred_N"/>
    <property type="match status" value="1"/>
</dbReference>
<dbReference type="Proteomes" id="UP001499843">
    <property type="component" value="Unassembled WGS sequence"/>
</dbReference>
<evidence type="ECO:0000259" key="5">
    <source>
        <dbReference type="PROSITE" id="PS00624"/>
    </source>
</evidence>
<dbReference type="InterPro" id="IPR000172">
    <property type="entry name" value="GMC_OxRdtase_N"/>
</dbReference>
<comment type="cofactor">
    <cofactor evidence="1">
        <name>FAD</name>
        <dbReference type="ChEBI" id="CHEBI:57692"/>
    </cofactor>
</comment>
<evidence type="ECO:0000256" key="2">
    <source>
        <dbReference type="ARBA" id="ARBA00010790"/>
    </source>
</evidence>
<dbReference type="InterPro" id="IPR012132">
    <property type="entry name" value="GMC_OxRdtase"/>
</dbReference>
<dbReference type="SUPFAM" id="SSF54373">
    <property type="entry name" value="FAD-linked reductases, C-terminal domain"/>
    <property type="match status" value="1"/>
</dbReference>
<organism evidence="6 7">
    <name type="scientific">Nonomuraea monospora</name>
    <dbReference type="NCBI Taxonomy" id="568818"/>
    <lineage>
        <taxon>Bacteria</taxon>
        <taxon>Bacillati</taxon>
        <taxon>Actinomycetota</taxon>
        <taxon>Actinomycetes</taxon>
        <taxon>Streptosporangiales</taxon>
        <taxon>Streptosporangiaceae</taxon>
        <taxon>Nonomuraea</taxon>
    </lineage>
</organism>
<sequence length="507" mass="55047">MSGMGSRTYDYVIVGAGAAGAVLAARLSEDPSCEVALLEAGPDYPSAEHLPWELRRSYGVGHVVQGYDTHDWNLRARVTEHATIPMPRGKVVGGSSTTNGQVFLRPEPGDLDSWNLPEWTFERALPYYRMLESDQDFAGPYHGTDGPIAVRRFPRHTWTPDQEAFYEVSRSFGHPVCDDHNRPGSTGVGPTPLNDAGGLRSSTLTGYLNPARGRPNLVIAPGALACRVVIDGGRATGVVVETGCRTETVHGREIILCAGAIGSPHLLMLSGVGPAERLRRAGLPVVADVPGVGRNLRDHMTTELIWPLRQDFRADGLHHPHQVLLRHTSSGSAPVNDMIVYAAARWNERTFAMRPTVNLAVSQGELRPASADPHDPPVLDFRYFSAPSDLERQREGVRMCAAMAREPEFDKLIDARATPAEDVLRSDAALDRWILRNAATGYHASSTCRMGPAGDAASVVDECGRVHGVEALRVLDASILPDNVRANLHATVIMIAERSVALIRESK</sequence>
<comment type="similarity">
    <text evidence="2">Belongs to the GMC oxidoreductase family.</text>
</comment>
<dbReference type="SUPFAM" id="SSF51905">
    <property type="entry name" value="FAD/NAD(P)-binding domain"/>
    <property type="match status" value="1"/>
</dbReference>
<gene>
    <name evidence="6" type="ORF">GCM10009850_084020</name>
</gene>
<accession>A0ABN3CTZ5</accession>
<dbReference type="PANTHER" id="PTHR11552">
    <property type="entry name" value="GLUCOSE-METHANOL-CHOLINE GMC OXIDOREDUCTASE"/>
    <property type="match status" value="1"/>
</dbReference>
<evidence type="ECO:0000256" key="4">
    <source>
        <dbReference type="ARBA" id="ARBA00022827"/>
    </source>
</evidence>
<evidence type="ECO:0000256" key="3">
    <source>
        <dbReference type="ARBA" id="ARBA00022630"/>
    </source>
</evidence>
<dbReference type="InterPro" id="IPR007867">
    <property type="entry name" value="GMC_OxRtase_C"/>
</dbReference>
<dbReference type="PIRSF" id="PIRSF000137">
    <property type="entry name" value="Alcohol_oxidase"/>
    <property type="match status" value="1"/>
</dbReference>
<comment type="caution">
    <text evidence="6">The sequence shown here is derived from an EMBL/GenBank/DDBJ whole genome shotgun (WGS) entry which is preliminary data.</text>
</comment>
<protein>
    <submittedName>
        <fullName evidence="6">GMC family oxidoreductase N-terminal domain-containing protein</fullName>
    </submittedName>
</protein>
<evidence type="ECO:0000313" key="6">
    <source>
        <dbReference type="EMBL" id="GAA2212940.1"/>
    </source>
</evidence>
<name>A0ABN3CTZ5_9ACTN</name>
<proteinExistence type="inferred from homology"/>
<evidence type="ECO:0000256" key="1">
    <source>
        <dbReference type="ARBA" id="ARBA00001974"/>
    </source>
</evidence>
<evidence type="ECO:0000313" key="7">
    <source>
        <dbReference type="Proteomes" id="UP001499843"/>
    </source>
</evidence>
<dbReference type="PROSITE" id="PS00624">
    <property type="entry name" value="GMC_OXRED_2"/>
    <property type="match status" value="1"/>
</dbReference>
<keyword evidence="3" id="KW-0285">Flavoprotein</keyword>
<keyword evidence="4" id="KW-0274">FAD</keyword>
<dbReference type="EMBL" id="BAAAQX010000029">
    <property type="protein sequence ID" value="GAA2212940.1"/>
    <property type="molecule type" value="Genomic_DNA"/>
</dbReference>
<dbReference type="Pfam" id="PF05199">
    <property type="entry name" value="GMC_oxred_C"/>
    <property type="match status" value="1"/>
</dbReference>
<keyword evidence="7" id="KW-1185">Reference proteome</keyword>
<feature type="domain" description="Glucose-methanol-choline oxidoreductase N-terminal" evidence="5">
    <location>
        <begin position="259"/>
        <end position="273"/>
    </location>
</feature>
<dbReference type="PANTHER" id="PTHR11552:SF147">
    <property type="entry name" value="CHOLINE DEHYDROGENASE, MITOCHONDRIAL"/>
    <property type="match status" value="1"/>
</dbReference>
<reference evidence="6 7" key="1">
    <citation type="journal article" date="2019" name="Int. J. Syst. Evol. Microbiol.">
        <title>The Global Catalogue of Microorganisms (GCM) 10K type strain sequencing project: providing services to taxonomists for standard genome sequencing and annotation.</title>
        <authorList>
            <consortium name="The Broad Institute Genomics Platform"/>
            <consortium name="The Broad Institute Genome Sequencing Center for Infectious Disease"/>
            <person name="Wu L."/>
            <person name="Ma J."/>
        </authorList>
    </citation>
    <scope>NUCLEOTIDE SEQUENCE [LARGE SCALE GENOMIC DNA]</scope>
    <source>
        <strain evidence="6 7">JCM 16114</strain>
    </source>
</reference>